<dbReference type="InterPro" id="IPR001810">
    <property type="entry name" value="F-box_dom"/>
</dbReference>
<dbReference type="Proteomes" id="UP000824890">
    <property type="component" value="Unassembled WGS sequence"/>
</dbReference>
<dbReference type="PANTHER" id="PTHR31111:SF85">
    <property type="entry name" value="F-BOX DOMAIN-CONTAINING PROTEIN"/>
    <property type="match status" value="1"/>
</dbReference>
<evidence type="ECO:0000313" key="3">
    <source>
        <dbReference type="Proteomes" id="UP000824890"/>
    </source>
</evidence>
<keyword evidence="3" id="KW-1185">Reference proteome</keyword>
<dbReference type="Pfam" id="PF08268">
    <property type="entry name" value="FBA_3"/>
    <property type="match status" value="3"/>
</dbReference>
<dbReference type="Pfam" id="PF00646">
    <property type="entry name" value="F-box"/>
    <property type="match status" value="1"/>
</dbReference>
<protein>
    <recommendedName>
        <fullName evidence="1">F-box domain-containing protein</fullName>
    </recommendedName>
</protein>
<organism evidence="2 3">
    <name type="scientific">Brassica napus</name>
    <name type="common">Rape</name>
    <dbReference type="NCBI Taxonomy" id="3708"/>
    <lineage>
        <taxon>Eukaryota</taxon>
        <taxon>Viridiplantae</taxon>
        <taxon>Streptophyta</taxon>
        <taxon>Embryophyta</taxon>
        <taxon>Tracheophyta</taxon>
        <taxon>Spermatophyta</taxon>
        <taxon>Magnoliopsida</taxon>
        <taxon>eudicotyledons</taxon>
        <taxon>Gunneridae</taxon>
        <taxon>Pentapetalae</taxon>
        <taxon>rosids</taxon>
        <taxon>malvids</taxon>
        <taxon>Brassicales</taxon>
        <taxon>Brassicaceae</taxon>
        <taxon>Brassiceae</taxon>
        <taxon>Brassica</taxon>
    </lineage>
</organism>
<dbReference type="PANTHER" id="PTHR31111">
    <property type="entry name" value="BNAA05G37150D PROTEIN-RELATED"/>
    <property type="match status" value="1"/>
</dbReference>
<comment type="caution">
    <text evidence="2">The sequence shown here is derived from an EMBL/GenBank/DDBJ whole genome shotgun (WGS) entry which is preliminary data.</text>
</comment>
<dbReference type="SUPFAM" id="SSF81383">
    <property type="entry name" value="F-box domain"/>
    <property type="match status" value="1"/>
</dbReference>
<gene>
    <name evidence="2" type="ORF">HID58_056112</name>
</gene>
<sequence length="716" mass="83556">MTGIYNYQYPQSESVQGLVLLCGFRIWNPALRRVFNLPHPEEPVPNWFYNWKSYLGYDPLEGKHKVLYLVYWKNYIQPLVLTLGAQESWRIVTKGRCPTHFPRGEFGRCFNGVLYYEDIIMSFDFKSESFSPINYPECPHFQYHFRYQFRWPHTALGRLALVTNDKFSYSDVDLFILKDEDGHEWSVDASIIYLVRVNGVIICNSRVLLMRRNSTREAFFEGFMSDEFRRSHGVNNRTECTSVFPNHMESLAITTLEEALLIEPKKHAAICCLGNAYTTFAFLTPEETEAKYNFDLASHFFQLAVDEAPLLHAETPVFERLENKIEITNFPITYAASKSSGDVVNYRNMKEQTAYHLAIPGNVTLEFKVLLSNQPWMNKRRRRERSRDERSQPNHIPLDLALEILSRLPAKSIMRYRCLSKLWSSSITLTYTFSTRSTSRSPTLMVTFSSDSAKYIPDRSTYSPLYSYEITNLDWQYWRSTSIQGLILTSAFKIWNPTLRRFLALPHLGKHSSSPNDWSYLLGYDPLKVNTKYFVYHLKNITISRGFLHWDVALSIAQLEHVADASMDLYIMKLVFLFPDKGPFRPLFFIPYEGRVALVTHDHPFDVVKLYILEDAHGHEWKRFVLRVRRDSIYFSGTTDAGEFIFAPYGFYQASYILFFDPRRNSTTKVFFERIWMTLDAAVDLLATTRSPCMFSQITSKASFLCRSPTFDAQCY</sequence>
<dbReference type="InterPro" id="IPR017451">
    <property type="entry name" value="F-box-assoc_interact_dom"/>
</dbReference>
<dbReference type="InterPro" id="IPR013187">
    <property type="entry name" value="F-box-assoc_dom_typ3"/>
</dbReference>
<dbReference type="NCBIfam" id="TIGR01640">
    <property type="entry name" value="F_box_assoc_1"/>
    <property type="match status" value="1"/>
</dbReference>
<evidence type="ECO:0000259" key="1">
    <source>
        <dbReference type="SMART" id="SM00256"/>
    </source>
</evidence>
<proteinExistence type="predicted"/>
<evidence type="ECO:0000313" key="2">
    <source>
        <dbReference type="EMBL" id="KAH0893683.1"/>
    </source>
</evidence>
<dbReference type="InterPro" id="IPR036047">
    <property type="entry name" value="F-box-like_dom_sf"/>
</dbReference>
<name>A0ABQ8AMN9_BRANA</name>
<feature type="domain" description="F-box" evidence="1">
    <location>
        <begin position="396"/>
        <end position="436"/>
    </location>
</feature>
<feature type="non-terminal residue" evidence="2">
    <location>
        <position position="716"/>
    </location>
</feature>
<dbReference type="Gene3D" id="1.25.40.10">
    <property type="entry name" value="Tetratricopeptide repeat domain"/>
    <property type="match status" value="1"/>
</dbReference>
<accession>A0ABQ8AMN9</accession>
<dbReference type="EMBL" id="JAGKQM010000013">
    <property type="protein sequence ID" value="KAH0893683.1"/>
    <property type="molecule type" value="Genomic_DNA"/>
</dbReference>
<dbReference type="SMART" id="SM00256">
    <property type="entry name" value="FBOX"/>
    <property type="match status" value="1"/>
</dbReference>
<dbReference type="InterPro" id="IPR011990">
    <property type="entry name" value="TPR-like_helical_dom_sf"/>
</dbReference>
<dbReference type="Pfam" id="PF06552">
    <property type="entry name" value="TOM20_plant"/>
    <property type="match status" value="1"/>
</dbReference>
<reference evidence="2 3" key="1">
    <citation type="submission" date="2021-05" db="EMBL/GenBank/DDBJ databases">
        <title>Genome Assembly of Synthetic Allotetraploid Brassica napus Reveals Homoeologous Exchanges between Subgenomes.</title>
        <authorList>
            <person name="Davis J.T."/>
        </authorList>
    </citation>
    <scope>NUCLEOTIDE SEQUENCE [LARGE SCALE GENOMIC DNA]</scope>
    <source>
        <strain evidence="3">cv. Da-Ae</strain>
        <tissue evidence="2">Seedling</tissue>
    </source>
</reference>